<evidence type="ECO:0000256" key="1">
    <source>
        <dbReference type="ARBA" id="ARBA00004141"/>
    </source>
</evidence>
<dbReference type="InterPro" id="IPR003362">
    <property type="entry name" value="Bact_transf"/>
</dbReference>
<comment type="similarity">
    <text evidence="2">Belongs to the bacterial sugar transferase family.</text>
</comment>
<name>A0A7G7YQK3_9CORY</name>
<sequence>MSDHSQFIARRFIPLNKPFGRLFSASETKAKSRSERKPKSIEYVDRPADFDWFPLDFYQKNWATWDRRRRRSLFMTIMQVMDAAIILAAFIVLFILYATDVAPQGYFEDDLMRIPLVWRFLMGLCILALWMLFLSTTHIYDDDDVHRDRLLVIYRITRATAMAYLLPSFVGALFRWQYMLDVSCVVLPLGLIGIYISHVVAAPLLRKTLLGGTGPRVLVMTTRSAFESHDKKEWDELSEKGKIVGFMFIEDFESGVIDHDGQVVETAHWFNGDSLRNLDVDAIVVMTPDKPSSERLRRLSWSCAPLGVSVHLFPSMPEMNPARIRTSRVLRVPTLKIQPPGNIGANGFVKRAADLVGSSLLILLLSPVLIVTAVAVKLCDGGPVFYRAERVGRNGEIFRMWKFRSMCVDAEEKLAELVKQNGGEQLLFKMEDDPRITKVGKFIRRFSIDELPQLFNVFVGDMALVGPRPPLNREVRFYDHYAWCRMTVNPGMTGLWQVSGRSNLSPEEAISLDLYYTENWSLALDLVILIRTFRAVFGKVGAY</sequence>
<organism evidence="7 8">
    <name type="scientific">Corynebacterium anserum</name>
    <dbReference type="NCBI Taxonomy" id="2684406"/>
    <lineage>
        <taxon>Bacteria</taxon>
        <taxon>Bacillati</taxon>
        <taxon>Actinomycetota</taxon>
        <taxon>Actinomycetes</taxon>
        <taxon>Mycobacteriales</taxon>
        <taxon>Corynebacteriaceae</taxon>
        <taxon>Corynebacterium</taxon>
    </lineage>
</organism>
<proteinExistence type="inferred from homology"/>
<evidence type="ECO:0000313" key="8">
    <source>
        <dbReference type="Proteomes" id="UP000515275"/>
    </source>
</evidence>
<gene>
    <name evidence="7" type="ORF">GP473_09070</name>
</gene>
<evidence type="ECO:0000313" key="7">
    <source>
        <dbReference type="EMBL" id="QNH96773.1"/>
    </source>
</evidence>
<dbReference type="Pfam" id="PF02397">
    <property type="entry name" value="Bac_transf"/>
    <property type="match status" value="1"/>
</dbReference>
<dbReference type="Proteomes" id="UP000515275">
    <property type="component" value="Chromosome"/>
</dbReference>
<dbReference type="KEGG" id="cans:GP473_09070"/>
<dbReference type="NCBIfam" id="TIGR03025">
    <property type="entry name" value="EPS_sugtrans"/>
    <property type="match status" value="1"/>
</dbReference>
<dbReference type="PANTHER" id="PTHR30576:SF10">
    <property type="entry name" value="SLL5057 PROTEIN"/>
    <property type="match status" value="1"/>
</dbReference>
<dbReference type="RefSeq" id="WP_185770531.1">
    <property type="nucleotide sequence ID" value="NZ_CP046883.1"/>
</dbReference>
<dbReference type="EMBL" id="CP046883">
    <property type="protein sequence ID" value="QNH96773.1"/>
    <property type="molecule type" value="Genomic_DNA"/>
</dbReference>
<evidence type="ECO:0000256" key="6">
    <source>
        <dbReference type="ARBA" id="ARBA00023136"/>
    </source>
</evidence>
<evidence type="ECO:0000256" key="2">
    <source>
        <dbReference type="ARBA" id="ARBA00006464"/>
    </source>
</evidence>
<accession>A0A7G7YQK3</accession>
<dbReference type="PANTHER" id="PTHR30576">
    <property type="entry name" value="COLANIC BIOSYNTHESIS UDP-GLUCOSE LIPID CARRIER TRANSFERASE"/>
    <property type="match status" value="1"/>
</dbReference>
<evidence type="ECO:0000256" key="5">
    <source>
        <dbReference type="ARBA" id="ARBA00022989"/>
    </source>
</evidence>
<keyword evidence="4" id="KW-0812">Transmembrane</keyword>
<dbReference type="InterPro" id="IPR017475">
    <property type="entry name" value="EPS_sugar_tfrase"/>
</dbReference>
<evidence type="ECO:0000256" key="3">
    <source>
        <dbReference type="ARBA" id="ARBA00022679"/>
    </source>
</evidence>
<keyword evidence="5" id="KW-1133">Transmembrane helix</keyword>
<keyword evidence="8" id="KW-1185">Reference proteome</keyword>
<dbReference type="AlphaFoldDB" id="A0A7G7YQK3"/>
<keyword evidence="6" id="KW-0472">Membrane</keyword>
<comment type="subcellular location">
    <subcellularLocation>
        <location evidence="1">Membrane</location>
        <topology evidence="1">Multi-pass membrane protein</topology>
    </subcellularLocation>
</comment>
<dbReference type="GO" id="GO:0016020">
    <property type="term" value="C:membrane"/>
    <property type="evidence" value="ECO:0007669"/>
    <property type="project" value="UniProtKB-SubCell"/>
</dbReference>
<evidence type="ECO:0000256" key="4">
    <source>
        <dbReference type="ARBA" id="ARBA00022692"/>
    </source>
</evidence>
<dbReference type="GO" id="GO:0016780">
    <property type="term" value="F:phosphotransferase activity, for other substituted phosphate groups"/>
    <property type="evidence" value="ECO:0007669"/>
    <property type="project" value="TreeGrafter"/>
</dbReference>
<keyword evidence="3 7" id="KW-0808">Transferase</keyword>
<reference evidence="7 8" key="1">
    <citation type="submission" date="2019-12" db="EMBL/GenBank/DDBJ databases">
        <title>Corynebacterium sp. nov., isolated from feces of the Anser Albifrons in China.</title>
        <authorList>
            <person name="Liu Q."/>
        </authorList>
    </citation>
    <scope>NUCLEOTIDE SEQUENCE [LARGE SCALE GENOMIC DNA]</scope>
    <source>
        <strain evidence="7 8">23H37-10</strain>
    </source>
</reference>
<protein>
    <submittedName>
        <fullName evidence="7">Exopolysaccharide biosynthesis polyprenyl glycosylphosphotransferase</fullName>
    </submittedName>
</protein>